<protein>
    <submittedName>
        <fullName evidence="1">Uncharacterized protein</fullName>
    </submittedName>
</protein>
<dbReference type="AlphaFoldDB" id="A0A0A9E2R4"/>
<organism evidence="1">
    <name type="scientific">Arundo donax</name>
    <name type="common">Giant reed</name>
    <name type="synonym">Donax arundinaceus</name>
    <dbReference type="NCBI Taxonomy" id="35708"/>
    <lineage>
        <taxon>Eukaryota</taxon>
        <taxon>Viridiplantae</taxon>
        <taxon>Streptophyta</taxon>
        <taxon>Embryophyta</taxon>
        <taxon>Tracheophyta</taxon>
        <taxon>Spermatophyta</taxon>
        <taxon>Magnoliopsida</taxon>
        <taxon>Liliopsida</taxon>
        <taxon>Poales</taxon>
        <taxon>Poaceae</taxon>
        <taxon>PACMAD clade</taxon>
        <taxon>Arundinoideae</taxon>
        <taxon>Arundineae</taxon>
        <taxon>Arundo</taxon>
    </lineage>
</organism>
<accession>A0A0A9E2R4</accession>
<dbReference type="EMBL" id="GBRH01205725">
    <property type="protein sequence ID" value="JAD92170.1"/>
    <property type="molecule type" value="Transcribed_RNA"/>
</dbReference>
<name>A0A0A9E2R4_ARUDO</name>
<proteinExistence type="predicted"/>
<reference evidence="1" key="1">
    <citation type="submission" date="2014-09" db="EMBL/GenBank/DDBJ databases">
        <authorList>
            <person name="Magalhaes I.L.F."/>
            <person name="Oliveira U."/>
            <person name="Santos F.R."/>
            <person name="Vidigal T.H.D.A."/>
            <person name="Brescovit A.D."/>
            <person name="Santos A.J."/>
        </authorList>
    </citation>
    <scope>NUCLEOTIDE SEQUENCE</scope>
    <source>
        <tissue evidence="1">Shoot tissue taken approximately 20 cm above the soil surface</tissue>
    </source>
</reference>
<sequence>MHSFSRLWRSPENTEWHISFFCWLVGPTCELHKEAGPTYLNSVTFKESMHL</sequence>
<reference evidence="1" key="2">
    <citation type="journal article" date="2015" name="Data Brief">
        <title>Shoot transcriptome of the giant reed, Arundo donax.</title>
        <authorList>
            <person name="Barrero R.A."/>
            <person name="Guerrero F.D."/>
            <person name="Moolhuijzen P."/>
            <person name="Goolsby J.A."/>
            <person name="Tidwell J."/>
            <person name="Bellgard S.E."/>
            <person name="Bellgard M.I."/>
        </authorList>
    </citation>
    <scope>NUCLEOTIDE SEQUENCE</scope>
    <source>
        <tissue evidence="1">Shoot tissue taken approximately 20 cm above the soil surface</tissue>
    </source>
</reference>
<evidence type="ECO:0000313" key="1">
    <source>
        <dbReference type="EMBL" id="JAD92170.1"/>
    </source>
</evidence>